<feature type="domain" description="Helicase C-terminal" evidence="7">
    <location>
        <begin position="119"/>
        <end position="168"/>
    </location>
</feature>
<comment type="similarity">
    <text evidence="1">Belongs to the helicase family. RecQ subfamily.</text>
</comment>
<dbReference type="GO" id="GO:0003677">
    <property type="term" value="F:DNA binding"/>
    <property type="evidence" value="ECO:0007669"/>
    <property type="project" value="UniProtKB-KW"/>
</dbReference>
<dbReference type="Gene3D" id="3.40.50.300">
    <property type="entry name" value="P-loop containing nucleotide triphosphate hydrolases"/>
    <property type="match status" value="2"/>
</dbReference>
<accession>A0A8H6A578</accession>
<evidence type="ECO:0000256" key="6">
    <source>
        <dbReference type="ARBA" id="ARBA00034808"/>
    </source>
</evidence>
<evidence type="ECO:0000313" key="8">
    <source>
        <dbReference type="EMBL" id="KAF5861249.1"/>
    </source>
</evidence>
<keyword evidence="9" id="KW-1185">Reference proteome</keyword>
<comment type="catalytic activity">
    <reaction evidence="5">
        <text>Couples ATP hydrolysis with the unwinding of duplex DNA by translocating in the 3'-5' direction.</text>
        <dbReference type="EC" id="5.6.2.4"/>
    </reaction>
</comment>
<dbReference type="GO" id="GO:0005737">
    <property type="term" value="C:cytoplasm"/>
    <property type="evidence" value="ECO:0007669"/>
    <property type="project" value="TreeGrafter"/>
</dbReference>
<dbReference type="GO" id="GO:0000724">
    <property type="term" value="P:double-strand break repair via homologous recombination"/>
    <property type="evidence" value="ECO:0007669"/>
    <property type="project" value="TreeGrafter"/>
</dbReference>
<keyword evidence="3" id="KW-0413">Isomerase</keyword>
<dbReference type="PANTHER" id="PTHR13710:SF153">
    <property type="entry name" value="RECQ-LIKE DNA HELICASE BLM"/>
    <property type="match status" value="1"/>
</dbReference>
<dbReference type="SUPFAM" id="SSF52540">
    <property type="entry name" value="P-loop containing nucleoside triphosphate hydrolases"/>
    <property type="match status" value="1"/>
</dbReference>
<name>A0A8H6A578_PETAA</name>
<keyword evidence="4" id="KW-0539">Nucleus</keyword>
<evidence type="ECO:0000256" key="5">
    <source>
        <dbReference type="ARBA" id="ARBA00034617"/>
    </source>
</evidence>
<evidence type="ECO:0000256" key="3">
    <source>
        <dbReference type="ARBA" id="ARBA00023235"/>
    </source>
</evidence>
<dbReference type="InterPro" id="IPR001650">
    <property type="entry name" value="Helicase_C-like"/>
</dbReference>
<reference evidence="8 9" key="1">
    <citation type="submission" date="2019-04" db="EMBL/GenBank/DDBJ databases">
        <title>Aspergillus burnettii sp. nov., novel species from soil in southeast Queensland.</title>
        <authorList>
            <person name="Gilchrist C.L.M."/>
            <person name="Pitt J.I."/>
            <person name="Lange L."/>
            <person name="Lacey H.J."/>
            <person name="Vuong D."/>
            <person name="Midgley D.J."/>
            <person name="Greenfield P."/>
            <person name="Bradbury M."/>
            <person name="Lacey E."/>
            <person name="Busk P.K."/>
            <person name="Pilgaard B."/>
            <person name="Chooi Y.H."/>
            <person name="Piggott A.M."/>
        </authorList>
    </citation>
    <scope>NUCLEOTIDE SEQUENCE [LARGE SCALE GENOMIC DNA]</scope>
    <source>
        <strain evidence="8 9">FRR 5400</strain>
    </source>
</reference>
<dbReference type="GO" id="GO:0005634">
    <property type="term" value="C:nucleus"/>
    <property type="evidence" value="ECO:0007669"/>
    <property type="project" value="TreeGrafter"/>
</dbReference>
<dbReference type="Proteomes" id="UP000541154">
    <property type="component" value="Unassembled WGS sequence"/>
</dbReference>
<evidence type="ECO:0000313" key="9">
    <source>
        <dbReference type="Proteomes" id="UP000541154"/>
    </source>
</evidence>
<dbReference type="GO" id="GO:0005694">
    <property type="term" value="C:chromosome"/>
    <property type="evidence" value="ECO:0007669"/>
    <property type="project" value="TreeGrafter"/>
</dbReference>
<protein>
    <recommendedName>
        <fullName evidence="6">DNA 3'-5' helicase</fullName>
        <ecNumber evidence="6">5.6.2.4</ecNumber>
    </recommendedName>
</protein>
<gene>
    <name evidence="8" type="ORF">ETB97_000441</name>
</gene>
<organism evidence="8 9">
    <name type="scientific">Petromyces alliaceus</name>
    <name type="common">Aspergillus alliaceus</name>
    <dbReference type="NCBI Taxonomy" id="209559"/>
    <lineage>
        <taxon>Eukaryota</taxon>
        <taxon>Fungi</taxon>
        <taxon>Dikarya</taxon>
        <taxon>Ascomycota</taxon>
        <taxon>Pezizomycotina</taxon>
        <taxon>Eurotiomycetes</taxon>
        <taxon>Eurotiomycetidae</taxon>
        <taxon>Eurotiales</taxon>
        <taxon>Aspergillaceae</taxon>
        <taxon>Aspergillus</taxon>
        <taxon>Aspergillus subgen. Circumdati</taxon>
    </lineage>
</organism>
<dbReference type="PANTHER" id="PTHR13710">
    <property type="entry name" value="DNA HELICASE RECQ FAMILY MEMBER"/>
    <property type="match status" value="1"/>
</dbReference>
<evidence type="ECO:0000256" key="2">
    <source>
        <dbReference type="ARBA" id="ARBA00023125"/>
    </source>
</evidence>
<sequence>MLKSGLNFKHSGLFGPGAVVREKHRAETSSVLHAQKLISDGIDKSKDEQNEAIKQVIRELLPYSPREGQLQAPRQLVYLRKDLFLIAKTSFGKSMILQTVSLLLAKSITLVELQKPGSESKLRVLMTTKALALDVDLPDIETVVIYGLPKNLHPVTVWQRGGRACRSGQRAAL</sequence>
<evidence type="ECO:0000259" key="7">
    <source>
        <dbReference type="Pfam" id="PF00271"/>
    </source>
</evidence>
<evidence type="ECO:0000256" key="1">
    <source>
        <dbReference type="ARBA" id="ARBA00005446"/>
    </source>
</evidence>
<dbReference type="EC" id="5.6.2.4" evidence="6"/>
<keyword evidence="2" id="KW-0238">DNA-binding</keyword>
<comment type="caution">
    <text evidence="8">The sequence shown here is derived from an EMBL/GenBank/DDBJ whole genome shotgun (WGS) entry which is preliminary data.</text>
</comment>
<dbReference type="GO" id="GO:0009378">
    <property type="term" value="F:four-way junction helicase activity"/>
    <property type="evidence" value="ECO:0007669"/>
    <property type="project" value="TreeGrafter"/>
</dbReference>
<proteinExistence type="inferred from homology"/>
<dbReference type="AlphaFoldDB" id="A0A8H6A578"/>
<dbReference type="EMBL" id="SPNV01000104">
    <property type="protein sequence ID" value="KAF5861249.1"/>
    <property type="molecule type" value="Genomic_DNA"/>
</dbReference>
<evidence type="ECO:0000256" key="4">
    <source>
        <dbReference type="ARBA" id="ARBA00023242"/>
    </source>
</evidence>
<dbReference type="InterPro" id="IPR027417">
    <property type="entry name" value="P-loop_NTPase"/>
</dbReference>
<dbReference type="GO" id="GO:0043138">
    <property type="term" value="F:3'-5' DNA helicase activity"/>
    <property type="evidence" value="ECO:0007669"/>
    <property type="project" value="UniProtKB-EC"/>
</dbReference>
<dbReference type="Pfam" id="PF00271">
    <property type="entry name" value="Helicase_C"/>
    <property type="match status" value="1"/>
</dbReference>